<sequence>MPGDALSDKMHSMEDLFLWAMFYLYAYSKVEEAENEQD</sequence>
<evidence type="ECO:0000313" key="2">
    <source>
        <dbReference type="Proteomes" id="UP000262177"/>
    </source>
</evidence>
<reference evidence="1 2" key="1">
    <citation type="journal article" date="2017" name="Biosci. Biotechnol. Biochem.">
        <title>Identification and characterization of a sulfoglycosidase from Bifidobacterium bifidum implicated in mucin glycan utilization.</title>
        <authorList>
            <person name="Katoh T."/>
            <person name="Maeshibu T."/>
            <person name="Kikkawa K."/>
            <person name="Gotoh A."/>
            <person name="Tomabechi Y."/>
            <person name="Nakamura M."/>
            <person name="Liao W.-H."/>
            <person name="Yamaguchi M."/>
            <person name="Ashida H."/>
            <person name="Yamamoto K."/>
            <person name="Katayama T."/>
        </authorList>
    </citation>
    <scope>NUCLEOTIDE SEQUENCE [LARGE SCALE GENOMIC DNA]</scope>
    <source>
        <strain evidence="1 2">JCM 7004</strain>
    </source>
</reference>
<dbReference type="Proteomes" id="UP000262177">
    <property type="component" value="Chromosome"/>
</dbReference>
<organism evidence="1 2">
    <name type="scientific">Bifidobacterium bifidum LMG 13195</name>
    <dbReference type="NCBI Taxonomy" id="1207542"/>
    <lineage>
        <taxon>Bacteria</taxon>
        <taxon>Bacillati</taxon>
        <taxon>Actinomycetota</taxon>
        <taxon>Actinomycetes</taxon>
        <taxon>Bifidobacteriales</taxon>
        <taxon>Bifidobacteriaceae</taxon>
        <taxon>Bifidobacterium</taxon>
    </lineage>
</organism>
<dbReference type="AlphaFoldDB" id="A0A286TD77"/>
<protein>
    <submittedName>
        <fullName evidence="1">Uncharacterized protein</fullName>
    </submittedName>
</protein>
<accession>A0A286TD77</accession>
<dbReference type="EMBL" id="AP018131">
    <property type="protein sequence ID" value="BBA48168.1"/>
    <property type="molecule type" value="Genomic_DNA"/>
</dbReference>
<proteinExistence type="predicted"/>
<evidence type="ECO:0000313" key="1">
    <source>
        <dbReference type="EMBL" id="BBA48168.1"/>
    </source>
</evidence>
<name>A0A286TD77_BIFBI</name>
<gene>
    <name evidence="1" type="ORF">BBJK_01693</name>
</gene>